<dbReference type="Pfam" id="PF14012">
    <property type="entry name" value="DUF4229"/>
    <property type="match status" value="1"/>
</dbReference>
<comment type="caution">
    <text evidence="3">The sequence shown here is derived from an EMBL/GenBank/DDBJ whole genome shotgun (WGS) entry which is preliminary data.</text>
</comment>
<dbReference type="RefSeq" id="WP_332902530.1">
    <property type="nucleotide sequence ID" value="NZ_JBAGLP010000118.1"/>
</dbReference>
<organism evidence="3 4">
    <name type="scientific">Isoptericola haloaureus</name>
    <dbReference type="NCBI Taxonomy" id="1542902"/>
    <lineage>
        <taxon>Bacteria</taxon>
        <taxon>Bacillati</taxon>
        <taxon>Actinomycetota</taxon>
        <taxon>Actinomycetes</taxon>
        <taxon>Micrococcales</taxon>
        <taxon>Promicromonosporaceae</taxon>
        <taxon>Isoptericola</taxon>
    </lineage>
</organism>
<feature type="region of interest" description="Disordered" evidence="1">
    <location>
        <begin position="63"/>
        <end position="103"/>
    </location>
</feature>
<feature type="compositionally biased region" description="Basic and acidic residues" evidence="1">
    <location>
        <begin position="63"/>
        <end position="74"/>
    </location>
</feature>
<keyword evidence="2" id="KW-1133">Transmembrane helix</keyword>
<evidence type="ECO:0000256" key="2">
    <source>
        <dbReference type="SAM" id="Phobius"/>
    </source>
</evidence>
<dbReference type="EMBL" id="JBAGLP010000118">
    <property type="protein sequence ID" value="MEG3615996.1"/>
    <property type="molecule type" value="Genomic_DNA"/>
</dbReference>
<reference evidence="3" key="2">
    <citation type="submission" date="2024-02" db="EMBL/GenBank/DDBJ databases">
        <authorList>
            <person name="Prathaban M."/>
            <person name="Mythili R."/>
            <person name="Sharmila Devi N."/>
            <person name="Sobanaa M."/>
            <person name="Prathiviraj R."/>
            <person name="Selvin J."/>
        </authorList>
    </citation>
    <scope>NUCLEOTIDE SEQUENCE</scope>
    <source>
        <strain evidence="3">MP1014</strain>
    </source>
</reference>
<keyword evidence="2" id="KW-0812">Transmembrane</keyword>
<evidence type="ECO:0000313" key="3">
    <source>
        <dbReference type="EMBL" id="MEG3615996.1"/>
    </source>
</evidence>
<dbReference type="InterPro" id="IPR025323">
    <property type="entry name" value="DUF4229"/>
</dbReference>
<dbReference type="Proteomes" id="UP001310387">
    <property type="component" value="Unassembled WGS sequence"/>
</dbReference>
<feature type="transmembrane region" description="Helical" evidence="2">
    <location>
        <begin position="29"/>
        <end position="47"/>
    </location>
</feature>
<feature type="compositionally biased region" description="Acidic residues" evidence="1">
    <location>
        <begin position="75"/>
        <end position="84"/>
    </location>
</feature>
<proteinExistence type="predicted"/>
<sequence length="103" mass="11193">MPLVIYSALRLLILVAVLVLGYVVGLGGWLLPLVALVVAFAVSYLALPRQRDAAALWLAERDRERKERRERVVDEDAAAEDAALDGDPAARTDDPAGSPQQRS</sequence>
<reference evidence="3" key="1">
    <citation type="journal article" date="2024" name="Antonie Van Leeuwenhoek">
        <title>Isoptericola haloaureus sp. nov., a dimorphic actinobacterium isolated from mangrove sediments of southeast India, implicating biosaline agricultural significance through nitrogen fixation and salt tolerance genes.</title>
        <authorList>
            <person name="Prathaban M."/>
            <person name="Prathiviraj R."/>
            <person name="Ravichandran M."/>
            <person name="Natarajan S.D."/>
            <person name="Sobanaa M."/>
            <person name="Hari Krishna Kumar S."/>
            <person name="Chandrasekar V."/>
            <person name="Selvin J."/>
        </authorList>
    </citation>
    <scope>NUCLEOTIDE SEQUENCE</scope>
    <source>
        <strain evidence="3">MP1014</strain>
    </source>
</reference>
<keyword evidence="4" id="KW-1185">Reference proteome</keyword>
<evidence type="ECO:0000256" key="1">
    <source>
        <dbReference type="SAM" id="MobiDB-lite"/>
    </source>
</evidence>
<gene>
    <name evidence="3" type="ORF">V5O49_12755</name>
</gene>
<name>A0ABU7Z9E1_9MICO</name>
<keyword evidence="2" id="KW-0472">Membrane</keyword>
<protein>
    <submittedName>
        <fullName evidence="3">DUF4229 domain-containing protein</fullName>
    </submittedName>
</protein>
<accession>A0ABU7Z9E1</accession>
<evidence type="ECO:0000313" key="4">
    <source>
        <dbReference type="Proteomes" id="UP001310387"/>
    </source>
</evidence>
<feature type="transmembrane region" description="Helical" evidence="2">
    <location>
        <begin position="7"/>
        <end position="23"/>
    </location>
</feature>